<dbReference type="Gene3D" id="2.30.230.10">
    <property type="entry name" value="Lipovitellin, beta-sheet shell regions, chain A"/>
    <property type="match status" value="1"/>
</dbReference>
<dbReference type="EMBL" id="JAUCMX010000010">
    <property type="protein sequence ID" value="KAK3533161.1"/>
    <property type="molecule type" value="Genomic_DNA"/>
</dbReference>
<dbReference type="Gene3D" id="2.20.50.20">
    <property type="entry name" value="Lipovitellin. Chain A, domain 3"/>
    <property type="match status" value="1"/>
</dbReference>
<dbReference type="Gene3D" id="2.20.90.10">
    <property type="entry name" value="Vitellinogen, beta-sheet shell domain"/>
    <property type="match status" value="1"/>
</dbReference>
<dbReference type="GO" id="GO:0005319">
    <property type="term" value="F:lipid transporter activity"/>
    <property type="evidence" value="ECO:0007669"/>
    <property type="project" value="InterPro"/>
</dbReference>
<name>A0AAE0QUF8_9TELE</name>
<evidence type="ECO:0000313" key="9">
    <source>
        <dbReference type="Proteomes" id="UP001274896"/>
    </source>
</evidence>
<dbReference type="PANTHER" id="PTHR23345:SF9">
    <property type="entry name" value="VITELLOGENIN-RELATED"/>
    <property type="match status" value="1"/>
</dbReference>
<dbReference type="GO" id="GO:0032355">
    <property type="term" value="P:response to estradiol"/>
    <property type="evidence" value="ECO:0007669"/>
    <property type="project" value="TreeGrafter"/>
</dbReference>
<feature type="disulfide bond" evidence="6">
    <location>
        <begin position="235"/>
        <end position="238"/>
    </location>
</feature>
<evidence type="ECO:0000313" key="8">
    <source>
        <dbReference type="EMBL" id="KAK3533161.1"/>
    </source>
</evidence>
<evidence type="ECO:0000256" key="2">
    <source>
        <dbReference type="ARBA" id="ARBA00022729"/>
    </source>
</evidence>
<dbReference type="InterPro" id="IPR015255">
    <property type="entry name" value="Vitellinogen_open_b-sht"/>
</dbReference>
<protein>
    <recommendedName>
        <fullName evidence="7">Vitellogenin domain-containing protein</fullName>
    </recommendedName>
</protein>
<comment type="caution">
    <text evidence="8">The sequence shown here is derived from an EMBL/GenBank/DDBJ whole genome shotgun (WGS) entry which is preliminary data.</text>
</comment>
<dbReference type="PROSITE" id="PS51211">
    <property type="entry name" value="VITELLOGENIN"/>
    <property type="match status" value="1"/>
</dbReference>
<dbReference type="InterPro" id="IPR015816">
    <property type="entry name" value="Vitellinogen_b-sht_N"/>
</dbReference>
<evidence type="ECO:0000256" key="3">
    <source>
        <dbReference type="ARBA" id="ARBA00022761"/>
    </source>
</evidence>
<keyword evidence="4 6" id="KW-1015">Disulfide bond</keyword>
<dbReference type="SMART" id="SM00638">
    <property type="entry name" value="LPD_N"/>
    <property type="match status" value="1"/>
</dbReference>
<dbReference type="AlphaFoldDB" id="A0AAE0QUF8"/>
<dbReference type="InterPro" id="IPR001747">
    <property type="entry name" value="Vitellogenin_N"/>
</dbReference>
<dbReference type="InterPro" id="IPR015819">
    <property type="entry name" value="Lipid_transp_b-sht_shell"/>
</dbReference>
<keyword evidence="3" id="KW-0758">Storage protein</keyword>
<dbReference type="Gene3D" id="2.20.80.10">
    <property type="entry name" value="Lipovitellin-phosvitin complex, chain A, domain 4"/>
    <property type="match status" value="1"/>
</dbReference>
<dbReference type="GO" id="GO:0045735">
    <property type="term" value="F:nutrient reservoir activity"/>
    <property type="evidence" value="ECO:0007669"/>
    <property type="project" value="UniProtKB-KW"/>
</dbReference>
<reference evidence="8" key="1">
    <citation type="submission" date="2023-06" db="EMBL/GenBank/DDBJ databases">
        <title>Male Hemibagrus guttatus genome.</title>
        <authorList>
            <person name="Bian C."/>
        </authorList>
    </citation>
    <scope>NUCLEOTIDE SEQUENCE</scope>
    <source>
        <strain evidence="8">Male_cb2023</strain>
        <tissue evidence="8">Muscle</tissue>
    </source>
</reference>
<dbReference type="SMART" id="SM01170">
    <property type="entry name" value="DUF1944"/>
    <property type="match status" value="1"/>
</dbReference>
<dbReference type="PANTHER" id="PTHR23345">
    <property type="entry name" value="VITELLOGENIN-RELATED"/>
    <property type="match status" value="1"/>
</dbReference>
<proteinExistence type="predicted"/>
<dbReference type="InterPro" id="IPR050733">
    <property type="entry name" value="Vitellogenin/Apolipophorin"/>
</dbReference>
<dbReference type="SMART" id="SM01169">
    <property type="entry name" value="DUF1943"/>
    <property type="match status" value="1"/>
</dbReference>
<evidence type="ECO:0000256" key="5">
    <source>
        <dbReference type="ARBA" id="ARBA00023180"/>
    </source>
</evidence>
<feature type="disulfide bond" evidence="6">
    <location>
        <begin position="193"/>
        <end position="219"/>
    </location>
</feature>
<keyword evidence="9" id="KW-1185">Reference proteome</keyword>
<dbReference type="Pfam" id="PF09175">
    <property type="entry name" value="Vit_b-sht_shell"/>
    <property type="match status" value="1"/>
</dbReference>
<keyword evidence="2" id="KW-0732">Signal</keyword>
<dbReference type="Pfam" id="PF01347">
    <property type="entry name" value="Vitellogenin_N"/>
    <property type="match status" value="1"/>
</dbReference>
<comment type="caution">
    <text evidence="6">Lacks conserved residue(s) required for the propagation of feature annotation.</text>
</comment>
<dbReference type="Pfam" id="PF09172">
    <property type="entry name" value="Vit_open_b-sht"/>
    <property type="match status" value="2"/>
</dbReference>
<dbReference type="SUPFAM" id="SSF56968">
    <property type="entry name" value="Lipovitellin-phosvitin complex, beta-sheet shell regions"/>
    <property type="match status" value="3"/>
</dbReference>
<keyword evidence="5" id="KW-0325">Glycoprotein</keyword>
<organism evidence="8 9">
    <name type="scientific">Hemibagrus guttatus</name>
    <dbReference type="NCBI Taxonomy" id="175788"/>
    <lineage>
        <taxon>Eukaryota</taxon>
        <taxon>Metazoa</taxon>
        <taxon>Chordata</taxon>
        <taxon>Craniata</taxon>
        <taxon>Vertebrata</taxon>
        <taxon>Euteleostomi</taxon>
        <taxon>Actinopterygii</taxon>
        <taxon>Neopterygii</taxon>
        <taxon>Teleostei</taxon>
        <taxon>Ostariophysi</taxon>
        <taxon>Siluriformes</taxon>
        <taxon>Bagridae</taxon>
        <taxon>Hemibagrus</taxon>
    </lineage>
</organism>
<evidence type="ECO:0000256" key="1">
    <source>
        <dbReference type="ARBA" id="ARBA00022553"/>
    </source>
</evidence>
<evidence type="ECO:0000259" key="7">
    <source>
        <dbReference type="PROSITE" id="PS51211"/>
    </source>
</evidence>
<accession>A0AAE0QUF8</accession>
<evidence type="ECO:0000256" key="4">
    <source>
        <dbReference type="ARBA" id="ARBA00023157"/>
    </source>
</evidence>
<sequence>MVPMEPLTWASTDPLQRLHCMEDLALQPFKFEVFHRLGVQMAVPASHQINLVPEFAVGKTFVYKYEGLLLGGLPQEGLAKAGVKVSGKVHISAVAQNTFLMKLSDPQLFEYTGIWPQDAFKPAAKLTSSLNAQLVIPIKYEYANGVVGKIFAPAGVSATVLNLHRGILNILQLNLKNTQNVYELHEAGTRGVCKTHYMISEDLKTHQIAVRKSKDLTDCHKRVMKDIGLAYTETCVECQQRLKSLTGTATFRYIMKPTDTGALVSEATVEEVHQFSFINTQTGAAQMRAKQMLTLQEVKNAPIAPHAGEYLSRGSLQYEFATEILQTPIQLLKINNAQAQPIHESAAEAISKREIHEITLALKVMGNAGHPASLKTIMKLLPGFGSAAADIPLRVQIDAILALRNIAKKEPKMVQPVALQLFMDKALHPELRMVACIVLFETKPSVALMATVGGALEKETNMHVLRDWRSMPENQQLASIYVKVFGQEIAFANIDKSFIDKMIIEQATKIATGSQGRELLNEAVKALQKGIAFQYAKPLLAAEATITPSLPENPEELSLDRLMKTDLPLQAEARPSVALQTFAVIGVNTALIQAAVMARGRVHTVVPSKVDIRADLPQGNVKLELLPAAVPDHIAAVSFETVAVARNIEDLPNERVMSLAPPASSDAAQRLIPASVQKTLCGVAPYIHIKGCLEIASQNAGFMGLNPLYYFVGKHSAKISVARGDGPALERLELENTNAYHQFQKFHKDQYLITLGTSKASSSSSIEAMQRKAMILGDTIPPVFAVIARAVRADRKLGYQIAAYLDKPTSRVQVVFASLSEHDNWKICVDAILPSKHKFATKLAIGEQCQGYSVAFKAKTGLHETHPAACLEWDWNRAPAIDIPYVKRAREFIFNVFPRAGINADRAENNERQINVILALPSQKSLNIICRIPK</sequence>
<gene>
    <name evidence="8" type="ORF">QTP70_012413</name>
</gene>
<dbReference type="SUPFAM" id="SSF48431">
    <property type="entry name" value="Lipovitellin-phosvitin complex, superhelical domain"/>
    <property type="match status" value="1"/>
</dbReference>
<dbReference type="GO" id="GO:0071391">
    <property type="term" value="P:cellular response to estrogen stimulus"/>
    <property type="evidence" value="ECO:0007669"/>
    <property type="project" value="TreeGrafter"/>
</dbReference>
<dbReference type="FunFam" id="2.30.230.10:FF:000002">
    <property type="entry name" value="Vitellogenin 7"/>
    <property type="match status" value="1"/>
</dbReference>
<dbReference type="InterPro" id="IPR015817">
    <property type="entry name" value="Vitellinogen_open_b-sht_sub1"/>
</dbReference>
<evidence type="ECO:0000256" key="6">
    <source>
        <dbReference type="PROSITE-ProRule" id="PRU00557"/>
    </source>
</evidence>
<dbReference type="InterPro" id="IPR037088">
    <property type="entry name" value="Vitellinogen_b-sht_shell_sf"/>
</dbReference>
<dbReference type="Proteomes" id="UP001274896">
    <property type="component" value="Unassembled WGS sequence"/>
</dbReference>
<dbReference type="InterPro" id="IPR015258">
    <property type="entry name" value="Vitellinogen_b-sht_shell"/>
</dbReference>
<feature type="domain" description="Vitellogenin" evidence="7">
    <location>
        <begin position="55"/>
        <end position="934"/>
    </location>
</feature>
<dbReference type="InterPro" id="IPR011030">
    <property type="entry name" value="Lipovitellin_superhlx_dom"/>
</dbReference>
<keyword evidence="1" id="KW-0597">Phosphoprotein</keyword>